<keyword evidence="1" id="KW-0472">Membrane</keyword>
<feature type="transmembrane region" description="Helical" evidence="1">
    <location>
        <begin position="233"/>
        <end position="254"/>
    </location>
</feature>
<name>A0ABP8L5P9_9MICO</name>
<reference evidence="3" key="1">
    <citation type="journal article" date="2019" name="Int. J. Syst. Evol. Microbiol.">
        <title>The Global Catalogue of Microorganisms (GCM) 10K type strain sequencing project: providing services to taxonomists for standard genome sequencing and annotation.</title>
        <authorList>
            <consortium name="The Broad Institute Genomics Platform"/>
            <consortium name="The Broad Institute Genome Sequencing Center for Infectious Disease"/>
            <person name="Wu L."/>
            <person name="Ma J."/>
        </authorList>
    </citation>
    <scope>NUCLEOTIDE SEQUENCE [LARGE SCALE GENOMIC DNA]</scope>
    <source>
        <strain evidence="3">JCM 17810</strain>
    </source>
</reference>
<feature type="transmembrane region" description="Helical" evidence="1">
    <location>
        <begin position="113"/>
        <end position="137"/>
    </location>
</feature>
<sequence>MTPSQQHMSGRDVTGMASGALRHGRRISTSRPQWRRATRWMLGMQLYLAAWFWLIAVIVIAAALFVLDRTVGVQLSYFQFVQHGALWFPFALMITVVAAMITPHVANGMTRRSFAVAVLVTAAVVAVLYGLLMAVGLEIEGAVYDSFGWPHAHVANAVDDATPMAEPWTQGFAVSALTYAVRTAAGAVAGMLVAITYYRYGGLRATLALPLTVAPALVSQDALANLLGDALSLSLPALSLLTLVAPLLAAAAFYRITRTVPIAQPWS</sequence>
<keyword evidence="3" id="KW-1185">Reference proteome</keyword>
<accession>A0ABP8L5P9</accession>
<feature type="transmembrane region" description="Helical" evidence="1">
    <location>
        <begin position="172"/>
        <end position="195"/>
    </location>
</feature>
<evidence type="ECO:0000313" key="3">
    <source>
        <dbReference type="Proteomes" id="UP001500622"/>
    </source>
</evidence>
<evidence type="ECO:0000256" key="1">
    <source>
        <dbReference type="SAM" id="Phobius"/>
    </source>
</evidence>
<feature type="transmembrane region" description="Helical" evidence="1">
    <location>
        <begin position="87"/>
        <end position="106"/>
    </location>
</feature>
<dbReference type="EMBL" id="BAABGN010000008">
    <property type="protein sequence ID" value="GAA4423348.1"/>
    <property type="molecule type" value="Genomic_DNA"/>
</dbReference>
<gene>
    <name evidence="2" type="ORF">GCM10023169_18820</name>
</gene>
<dbReference type="RefSeq" id="WP_345216001.1">
    <property type="nucleotide sequence ID" value="NZ_BAABGN010000008.1"/>
</dbReference>
<keyword evidence="1" id="KW-1133">Transmembrane helix</keyword>
<protein>
    <submittedName>
        <fullName evidence="2">Uncharacterized protein</fullName>
    </submittedName>
</protein>
<proteinExistence type="predicted"/>
<feature type="transmembrane region" description="Helical" evidence="1">
    <location>
        <begin position="207"/>
        <end position="227"/>
    </location>
</feature>
<comment type="caution">
    <text evidence="2">The sequence shown here is derived from an EMBL/GenBank/DDBJ whole genome shotgun (WGS) entry which is preliminary data.</text>
</comment>
<dbReference type="Proteomes" id="UP001500622">
    <property type="component" value="Unassembled WGS sequence"/>
</dbReference>
<organism evidence="2 3">
    <name type="scientific">Georgenia halophila</name>
    <dbReference type="NCBI Taxonomy" id="620889"/>
    <lineage>
        <taxon>Bacteria</taxon>
        <taxon>Bacillati</taxon>
        <taxon>Actinomycetota</taxon>
        <taxon>Actinomycetes</taxon>
        <taxon>Micrococcales</taxon>
        <taxon>Bogoriellaceae</taxon>
        <taxon>Georgenia</taxon>
    </lineage>
</organism>
<keyword evidence="1" id="KW-0812">Transmembrane</keyword>
<feature type="transmembrane region" description="Helical" evidence="1">
    <location>
        <begin position="46"/>
        <end position="67"/>
    </location>
</feature>
<evidence type="ECO:0000313" key="2">
    <source>
        <dbReference type="EMBL" id="GAA4423348.1"/>
    </source>
</evidence>